<dbReference type="InterPro" id="IPR038078">
    <property type="entry name" value="PhoU-like_sf"/>
</dbReference>
<comment type="caution">
    <text evidence="1">The sequence shown here is derived from an EMBL/GenBank/DDBJ whole genome shotgun (WGS) entry which is preliminary data.</text>
</comment>
<sequence>MDTKKNNPEKNGKKRNLFGSVFPQEYNFEAMLVEQAEITLSGMEIFIEWIHEDSLVSPSVLISTGKEVDLVRYRLEDKLMEAFSTPFNRQDIYTLSRNIDYILNYAVDTAREMHAFDVSPDDPIREMSENLLYGTRQVVEGTRSLGTDKEKVEECIRKGRTYVHTIEDCYIACMADLFRTDDAMNAMKKREIYHHLRDGGKALRMTLYIMHKAVVGLA</sequence>
<dbReference type="Gene3D" id="1.20.58.220">
    <property type="entry name" value="Phosphate transport system protein phou homolog 2, domain 2"/>
    <property type="match status" value="1"/>
</dbReference>
<keyword evidence="2" id="KW-1185">Reference proteome</keyword>
<dbReference type="AlphaFoldDB" id="A0A9Q4KW05"/>
<name>A0A9Q4KW05_9EURY</name>
<reference evidence="1" key="1">
    <citation type="submission" date="2022-01" db="EMBL/GenBank/DDBJ databases">
        <title>Draft genome of Methanogenium marinum DSM 15558.</title>
        <authorList>
            <person name="Chen S.-C."/>
            <person name="You Y.-T."/>
        </authorList>
    </citation>
    <scope>NUCLEOTIDE SEQUENCE</scope>
    <source>
        <strain evidence="1">DSM 15558</strain>
    </source>
</reference>
<protein>
    <submittedName>
        <fullName evidence="1">DUF47 domain-containing protein</fullName>
    </submittedName>
</protein>
<evidence type="ECO:0000313" key="2">
    <source>
        <dbReference type="Proteomes" id="UP001143747"/>
    </source>
</evidence>
<dbReference type="PANTHER" id="PTHR37298">
    <property type="entry name" value="UPF0111 PROTEIN YKAA"/>
    <property type="match status" value="1"/>
</dbReference>
<gene>
    <name evidence="1" type="ORF">L0665_09555</name>
</gene>
<evidence type="ECO:0000313" key="1">
    <source>
        <dbReference type="EMBL" id="MDE4908850.1"/>
    </source>
</evidence>
<accession>A0A9Q4KW05</accession>
<dbReference type="EMBL" id="JAKELO010000002">
    <property type="protein sequence ID" value="MDE4908850.1"/>
    <property type="molecule type" value="Genomic_DNA"/>
</dbReference>
<dbReference type="PANTHER" id="PTHR37298:SF1">
    <property type="entry name" value="UPF0111 PROTEIN YKAA"/>
    <property type="match status" value="1"/>
</dbReference>
<organism evidence="1 2">
    <name type="scientific">Methanogenium marinum</name>
    <dbReference type="NCBI Taxonomy" id="348610"/>
    <lineage>
        <taxon>Archaea</taxon>
        <taxon>Methanobacteriati</taxon>
        <taxon>Methanobacteriota</taxon>
        <taxon>Stenosarchaea group</taxon>
        <taxon>Methanomicrobia</taxon>
        <taxon>Methanomicrobiales</taxon>
        <taxon>Methanomicrobiaceae</taxon>
        <taxon>Methanogenium</taxon>
    </lineage>
</organism>
<proteinExistence type="predicted"/>
<dbReference type="Proteomes" id="UP001143747">
    <property type="component" value="Unassembled WGS sequence"/>
</dbReference>
<dbReference type="RefSeq" id="WP_274925461.1">
    <property type="nucleotide sequence ID" value="NZ_JAKELO010000002.1"/>
</dbReference>
<dbReference type="InterPro" id="IPR052912">
    <property type="entry name" value="UPF0111_domain"/>
</dbReference>